<accession>A0A6A4HLS0</accession>
<feature type="compositionally biased region" description="Basic and acidic residues" evidence="1">
    <location>
        <begin position="1"/>
        <end position="16"/>
    </location>
</feature>
<reference evidence="2" key="1">
    <citation type="journal article" date="2019" name="Environ. Microbiol.">
        <title>Fungal ecological strategies reflected in gene transcription - a case study of two litter decomposers.</title>
        <authorList>
            <person name="Barbi F."/>
            <person name="Kohler A."/>
            <person name="Barry K."/>
            <person name="Baskaran P."/>
            <person name="Daum C."/>
            <person name="Fauchery L."/>
            <person name="Ihrmark K."/>
            <person name="Kuo A."/>
            <person name="LaButti K."/>
            <person name="Lipzen A."/>
            <person name="Morin E."/>
            <person name="Grigoriev I.V."/>
            <person name="Henrissat B."/>
            <person name="Lindahl B."/>
            <person name="Martin F."/>
        </authorList>
    </citation>
    <scope>NUCLEOTIDE SEQUENCE</scope>
    <source>
        <strain evidence="2">JB14</strain>
    </source>
</reference>
<gene>
    <name evidence="2" type="ORF">BT96DRAFT_822798</name>
</gene>
<keyword evidence="3" id="KW-1185">Reference proteome</keyword>
<proteinExistence type="predicted"/>
<sequence>MLQPEDHRVRSGHEGHMAQFGINGGPRNARQLGWAKSYKTTLSSVQCTAHDTDVIGAAGIFWSLILSSMPTEVTEHVIKKLQQNEIPHIASHFVEPGQGFHVQLGETEVIFPNASRAPPELYLSRGYSAYGFYLFVLCSLMC</sequence>
<dbReference type="OrthoDB" id="2684108at2759"/>
<dbReference type="Proteomes" id="UP000799118">
    <property type="component" value="Unassembled WGS sequence"/>
</dbReference>
<protein>
    <submittedName>
        <fullName evidence="2">Uncharacterized protein</fullName>
    </submittedName>
</protein>
<dbReference type="EMBL" id="ML769492">
    <property type="protein sequence ID" value="KAE9397805.1"/>
    <property type="molecule type" value="Genomic_DNA"/>
</dbReference>
<feature type="region of interest" description="Disordered" evidence="1">
    <location>
        <begin position="1"/>
        <end position="22"/>
    </location>
</feature>
<evidence type="ECO:0000313" key="2">
    <source>
        <dbReference type="EMBL" id="KAE9397805.1"/>
    </source>
</evidence>
<dbReference type="AlphaFoldDB" id="A0A6A4HLS0"/>
<evidence type="ECO:0000256" key="1">
    <source>
        <dbReference type="SAM" id="MobiDB-lite"/>
    </source>
</evidence>
<evidence type="ECO:0000313" key="3">
    <source>
        <dbReference type="Proteomes" id="UP000799118"/>
    </source>
</evidence>
<name>A0A6A4HLS0_9AGAR</name>
<organism evidence="2 3">
    <name type="scientific">Gymnopus androsaceus JB14</name>
    <dbReference type="NCBI Taxonomy" id="1447944"/>
    <lineage>
        <taxon>Eukaryota</taxon>
        <taxon>Fungi</taxon>
        <taxon>Dikarya</taxon>
        <taxon>Basidiomycota</taxon>
        <taxon>Agaricomycotina</taxon>
        <taxon>Agaricomycetes</taxon>
        <taxon>Agaricomycetidae</taxon>
        <taxon>Agaricales</taxon>
        <taxon>Marasmiineae</taxon>
        <taxon>Omphalotaceae</taxon>
        <taxon>Gymnopus</taxon>
    </lineage>
</organism>